<sequence>MSYPPSTDPSPPAARGWVREPFNTYSHAAGIALGLGGTLVLALLAEGNPLKLVGALVFGLTMTLMYASSTLYHALHVSQKALAALRRLDHAAIFLFIAGTYTPLLLQALEPSWRPWTLGGVWGLAGLGVLFRVFALKAPRWMYVLTYLGLGWLSVFLIPKLTLGPWSLAFLILGGAAYSIGAIIYGLKRPNPLPAVVGFHGIWHLLVLVGSIGMYLAVLMVYVA</sequence>
<feature type="binding site" evidence="7">
    <location>
        <position position="73"/>
    </location>
    <ligand>
        <name>Zn(2+)</name>
        <dbReference type="ChEBI" id="CHEBI:29105"/>
    </ligand>
</feature>
<evidence type="ECO:0000256" key="2">
    <source>
        <dbReference type="ARBA" id="ARBA00008488"/>
    </source>
</evidence>
<dbReference type="GO" id="GO:0140911">
    <property type="term" value="F:pore-forming activity"/>
    <property type="evidence" value="ECO:0007669"/>
    <property type="project" value="InterPro"/>
</dbReference>
<keyword evidence="7" id="KW-0479">Metal-binding</keyword>
<dbReference type="GO" id="GO:0005886">
    <property type="term" value="C:plasma membrane"/>
    <property type="evidence" value="ECO:0007669"/>
    <property type="project" value="UniProtKB-SubCell"/>
</dbReference>
<feature type="transmembrane region" description="Helical" evidence="8">
    <location>
        <begin position="25"/>
        <end position="45"/>
    </location>
</feature>
<reference evidence="9 10" key="1">
    <citation type="submission" date="2018-08" db="EMBL/GenBank/DDBJ databases">
        <title>Meiothermus granaticius genome AF-68 sequencing project.</title>
        <authorList>
            <person name="Da Costa M.S."/>
            <person name="Albuquerque L."/>
            <person name="Raposo P."/>
            <person name="Froufe H.J.C."/>
            <person name="Barroso C.S."/>
            <person name="Egas C."/>
        </authorList>
    </citation>
    <scope>NUCLEOTIDE SEQUENCE [LARGE SCALE GENOMIC DNA]</scope>
    <source>
        <strain evidence="9 10">AF-68</strain>
    </source>
</reference>
<dbReference type="GO" id="GO:0046872">
    <property type="term" value="F:metal ion binding"/>
    <property type="evidence" value="ECO:0007669"/>
    <property type="project" value="UniProtKB-KW"/>
</dbReference>
<evidence type="ECO:0000256" key="6">
    <source>
        <dbReference type="ARBA" id="ARBA00023136"/>
    </source>
</evidence>
<evidence type="ECO:0000313" key="10">
    <source>
        <dbReference type="Proteomes" id="UP000266178"/>
    </source>
</evidence>
<feature type="transmembrane region" description="Helical" evidence="8">
    <location>
        <begin position="91"/>
        <end position="109"/>
    </location>
</feature>
<feature type="transmembrane region" description="Helical" evidence="8">
    <location>
        <begin position="141"/>
        <end position="159"/>
    </location>
</feature>
<dbReference type="OrthoDB" id="9813689at2"/>
<comment type="similarity">
    <text evidence="2">Belongs to the UPF0073 (Hly-III) family.</text>
</comment>
<dbReference type="PANTHER" id="PTHR20855:SF3">
    <property type="entry name" value="LD03007P"/>
    <property type="match status" value="1"/>
</dbReference>
<feature type="binding site" evidence="7">
    <location>
        <position position="200"/>
    </location>
    <ligand>
        <name>Zn(2+)</name>
        <dbReference type="ChEBI" id="CHEBI:29105"/>
    </ligand>
</feature>
<keyword evidence="4 8" id="KW-0812">Transmembrane</keyword>
<name>A0A399FC87_9DEIN</name>
<keyword evidence="6 8" id="KW-0472">Membrane</keyword>
<evidence type="ECO:0000256" key="4">
    <source>
        <dbReference type="ARBA" id="ARBA00022692"/>
    </source>
</evidence>
<feature type="transmembrane region" description="Helical" evidence="8">
    <location>
        <begin position="116"/>
        <end position="135"/>
    </location>
</feature>
<feature type="binding site" evidence="7">
    <location>
        <position position="204"/>
    </location>
    <ligand>
        <name>Zn(2+)</name>
        <dbReference type="ChEBI" id="CHEBI:29105"/>
    </ligand>
</feature>
<proteinExistence type="inferred from homology"/>
<organism evidence="9 10">
    <name type="scientific">Meiothermus granaticius NBRC 107808</name>
    <dbReference type="NCBI Taxonomy" id="1227551"/>
    <lineage>
        <taxon>Bacteria</taxon>
        <taxon>Thermotogati</taxon>
        <taxon>Deinococcota</taxon>
        <taxon>Deinococci</taxon>
        <taxon>Thermales</taxon>
        <taxon>Thermaceae</taxon>
        <taxon>Meiothermus</taxon>
    </lineage>
</organism>
<keyword evidence="5 8" id="KW-1133">Transmembrane helix</keyword>
<dbReference type="Proteomes" id="UP000266178">
    <property type="component" value="Unassembled WGS sequence"/>
</dbReference>
<evidence type="ECO:0000256" key="1">
    <source>
        <dbReference type="ARBA" id="ARBA00004651"/>
    </source>
</evidence>
<evidence type="ECO:0000256" key="3">
    <source>
        <dbReference type="ARBA" id="ARBA00022475"/>
    </source>
</evidence>
<keyword evidence="3" id="KW-1003">Cell membrane</keyword>
<dbReference type="Pfam" id="PF03006">
    <property type="entry name" value="HlyIII"/>
    <property type="match status" value="1"/>
</dbReference>
<keyword evidence="10" id="KW-1185">Reference proteome</keyword>
<accession>A0A399FC87</accession>
<evidence type="ECO:0000256" key="5">
    <source>
        <dbReference type="ARBA" id="ARBA00022989"/>
    </source>
</evidence>
<gene>
    <name evidence="9" type="ORF">Mgrana_01811</name>
</gene>
<comment type="subcellular location">
    <subcellularLocation>
        <location evidence="1">Cell membrane</location>
        <topology evidence="1">Multi-pass membrane protein</topology>
    </subcellularLocation>
</comment>
<dbReference type="NCBIfam" id="TIGR01065">
    <property type="entry name" value="hlyIII"/>
    <property type="match status" value="1"/>
</dbReference>
<protein>
    <submittedName>
        <fullName evidence="9">Channel protein, hemolysin III family</fullName>
    </submittedName>
</protein>
<evidence type="ECO:0000256" key="8">
    <source>
        <dbReference type="SAM" id="Phobius"/>
    </source>
</evidence>
<keyword evidence="7" id="KW-0862">Zinc</keyword>
<dbReference type="RefSeq" id="WP_119357297.1">
    <property type="nucleotide sequence ID" value="NZ_BJXM01000005.1"/>
</dbReference>
<evidence type="ECO:0000256" key="7">
    <source>
        <dbReference type="PIRSR" id="PIRSR604254-1"/>
    </source>
</evidence>
<evidence type="ECO:0000313" key="9">
    <source>
        <dbReference type="EMBL" id="RIH92261.1"/>
    </source>
</evidence>
<dbReference type="InterPro" id="IPR004254">
    <property type="entry name" value="AdipoR/HlyIII-related"/>
</dbReference>
<comment type="caution">
    <text evidence="9">The sequence shown here is derived from an EMBL/GenBank/DDBJ whole genome shotgun (WGS) entry which is preliminary data.</text>
</comment>
<dbReference type="EMBL" id="QWLB01000022">
    <property type="protein sequence ID" value="RIH92261.1"/>
    <property type="molecule type" value="Genomic_DNA"/>
</dbReference>
<dbReference type="AlphaFoldDB" id="A0A399FC87"/>
<feature type="transmembrane region" description="Helical" evidence="8">
    <location>
        <begin position="202"/>
        <end position="223"/>
    </location>
</feature>
<dbReference type="PANTHER" id="PTHR20855">
    <property type="entry name" value="ADIPOR/PROGESTIN RECEPTOR-RELATED"/>
    <property type="match status" value="1"/>
</dbReference>
<feature type="transmembrane region" description="Helical" evidence="8">
    <location>
        <begin position="166"/>
        <end position="187"/>
    </location>
</feature>
<dbReference type="InterPro" id="IPR005744">
    <property type="entry name" value="Hy-lIII"/>
</dbReference>
<feature type="transmembrane region" description="Helical" evidence="8">
    <location>
        <begin position="52"/>
        <end position="71"/>
    </location>
</feature>